<sequence length="198" mass="21133">MEWSIEGRLAGACNCGTPCPCWFAEEPTHGSCDAIGVGVVDKGFYGDTDLAGCKLGVAYRTVHHVWDGGLQVAVYIDEETGPAQSEALEQILTGKAGGLLAMLFTLVADFKGVRRVPIALDDAGDKPFFQLGRPSLVPVKPLLGRDGTTPIAVHNALMSFGGERLLAKTESRFSDPELGWDWPLVHADFGPMKMGSAE</sequence>
<dbReference type="InterPro" id="IPR009758">
    <property type="entry name" value="DUF1326"/>
</dbReference>
<keyword evidence="2" id="KW-1185">Reference proteome</keyword>
<proteinExistence type="predicted"/>
<gene>
    <name evidence="1" type="ORF">I2501_03595</name>
</gene>
<comment type="caution">
    <text evidence="1">The sequence shown here is derived from an EMBL/GenBank/DDBJ whole genome shotgun (WGS) entry which is preliminary data.</text>
</comment>
<dbReference type="Proteomes" id="UP000657385">
    <property type="component" value="Unassembled WGS sequence"/>
</dbReference>
<accession>A0A931B580</accession>
<protein>
    <submittedName>
        <fullName evidence="1">DUF1326 domain-containing protein</fullName>
    </submittedName>
</protein>
<name>A0A931B580_9ACTN</name>
<dbReference type="Pfam" id="PF07040">
    <property type="entry name" value="DUF1326"/>
    <property type="match status" value="1"/>
</dbReference>
<organism evidence="1 2">
    <name type="scientific">Streptacidiphilus fuscans</name>
    <dbReference type="NCBI Taxonomy" id="2789292"/>
    <lineage>
        <taxon>Bacteria</taxon>
        <taxon>Bacillati</taxon>
        <taxon>Actinomycetota</taxon>
        <taxon>Actinomycetes</taxon>
        <taxon>Kitasatosporales</taxon>
        <taxon>Streptomycetaceae</taxon>
        <taxon>Streptacidiphilus</taxon>
    </lineage>
</organism>
<dbReference type="EMBL" id="JADPRT010000001">
    <property type="protein sequence ID" value="MBF9067125.1"/>
    <property type="molecule type" value="Genomic_DNA"/>
</dbReference>
<dbReference type="AlphaFoldDB" id="A0A931B580"/>
<reference evidence="1" key="1">
    <citation type="submission" date="2020-11" db="EMBL/GenBank/DDBJ databases">
        <title>Isolation and identification of active actinomycetes.</title>
        <authorList>
            <person name="Yu B."/>
        </authorList>
    </citation>
    <scope>NUCLEOTIDE SEQUENCE</scope>
    <source>
        <strain evidence="1">NEAU-YB345</strain>
    </source>
</reference>
<dbReference type="RefSeq" id="WP_196192274.1">
    <property type="nucleotide sequence ID" value="NZ_JADPRT010000001.1"/>
</dbReference>
<evidence type="ECO:0000313" key="2">
    <source>
        <dbReference type="Proteomes" id="UP000657385"/>
    </source>
</evidence>
<evidence type="ECO:0000313" key="1">
    <source>
        <dbReference type="EMBL" id="MBF9067125.1"/>
    </source>
</evidence>